<feature type="region of interest" description="Disordered" evidence="1">
    <location>
        <begin position="17"/>
        <end position="270"/>
    </location>
</feature>
<comment type="caution">
    <text evidence="2">The sequence shown here is derived from an EMBL/GenBank/DDBJ whole genome shotgun (WGS) entry which is preliminary data.</text>
</comment>
<accession>A0A8H5XA84</accession>
<organism evidence="2 3">
    <name type="scientific">Fusarium denticulatum</name>
    <dbReference type="NCBI Taxonomy" id="48507"/>
    <lineage>
        <taxon>Eukaryota</taxon>
        <taxon>Fungi</taxon>
        <taxon>Dikarya</taxon>
        <taxon>Ascomycota</taxon>
        <taxon>Pezizomycotina</taxon>
        <taxon>Sordariomycetes</taxon>
        <taxon>Hypocreomycetidae</taxon>
        <taxon>Hypocreales</taxon>
        <taxon>Nectriaceae</taxon>
        <taxon>Fusarium</taxon>
        <taxon>Fusarium fujikuroi species complex</taxon>
    </lineage>
</organism>
<sequence>MACFLKLCCPCWFRRRRAGSSRGGSTVSDRPSSERRLGNRPPEGQEGGEPPQEIELPNQDAAEQSDAPQFGPQPGDNITTFPPIDGSTNGDNPSNNVSRQDPPQRNTGSRPGTSPPYTTPMGALRESTSSPSDGAPQANDTQTNACNPSNDISQNDTPQPGSAPGSHNTATGPFPEYEDPMGGNQDTSSSSNGAPQAEDTQTNVGNPSNDVESTSGSSDDVEISSIFSNDVESTSGSSDGVPQVSNSQTDGAQNSSDSQRDHVSSIPHREREVLELMTLFN</sequence>
<gene>
    <name evidence="2" type="ORF">FDENT_4270</name>
</gene>
<feature type="compositionally biased region" description="Polar residues" evidence="1">
    <location>
        <begin position="225"/>
        <end position="257"/>
    </location>
</feature>
<evidence type="ECO:0000256" key="1">
    <source>
        <dbReference type="SAM" id="MobiDB-lite"/>
    </source>
</evidence>
<keyword evidence="3" id="KW-1185">Reference proteome</keyword>
<feature type="compositionally biased region" description="Polar residues" evidence="1">
    <location>
        <begin position="126"/>
        <end position="171"/>
    </location>
</feature>
<evidence type="ECO:0000313" key="2">
    <source>
        <dbReference type="EMBL" id="KAF5689626.1"/>
    </source>
</evidence>
<dbReference type="EMBL" id="JAAOAK010000101">
    <property type="protein sequence ID" value="KAF5689626.1"/>
    <property type="molecule type" value="Genomic_DNA"/>
</dbReference>
<feature type="compositionally biased region" description="Low complexity" evidence="1">
    <location>
        <begin position="41"/>
        <end position="53"/>
    </location>
</feature>
<feature type="compositionally biased region" description="Polar residues" evidence="1">
    <location>
        <begin position="76"/>
        <end position="112"/>
    </location>
</feature>
<name>A0A8H5XA84_9HYPO</name>
<protein>
    <submittedName>
        <fullName evidence="2">Uncharacterized protein</fullName>
    </submittedName>
</protein>
<evidence type="ECO:0000313" key="3">
    <source>
        <dbReference type="Proteomes" id="UP000562682"/>
    </source>
</evidence>
<reference evidence="2 3" key="1">
    <citation type="submission" date="2020-05" db="EMBL/GenBank/DDBJ databases">
        <title>Identification and distribution of gene clusters putatively required for synthesis of sphingolipid metabolism inhibitors in phylogenetically diverse species of the filamentous fungus Fusarium.</title>
        <authorList>
            <person name="Kim H.-S."/>
            <person name="Busman M."/>
            <person name="Brown D.W."/>
            <person name="Divon H."/>
            <person name="Uhlig S."/>
            <person name="Proctor R.H."/>
        </authorList>
    </citation>
    <scope>NUCLEOTIDE SEQUENCE [LARGE SCALE GENOMIC DNA]</scope>
    <source>
        <strain evidence="2 3">NRRL 25311</strain>
    </source>
</reference>
<proteinExistence type="predicted"/>
<dbReference type="Proteomes" id="UP000562682">
    <property type="component" value="Unassembled WGS sequence"/>
</dbReference>
<feature type="compositionally biased region" description="Basic and acidic residues" evidence="1">
    <location>
        <begin position="258"/>
        <end position="270"/>
    </location>
</feature>
<dbReference type="AlphaFoldDB" id="A0A8H5XA84"/>
<feature type="compositionally biased region" description="Polar residues" evidence="1">
    <location>
        <begin position="184"/>
        <end position="218"/>
    </location>
</feature>